<sequence>MAGMADMASHRAHRATGAALAAVVALAAAALTGCSGEGGGAAPADPASRAASAASSLGEAVPSAASSLPSQAAEALASATAEAERKLDEIRDGVDVMNDVQLGKPVTDSDGRTSVPVTVRNTTGSRESFAVQVDFADPHGNRLDTAVVTVGDVPAGKSAEADARSTHDLAGEIRATVHRAVRY</sequence>
<evidence type="ECO:0000256" key="1">
    <source>
        <dbReference type="SAM" id="MobiDB-lite"/>
    </source>
</evidence>
<feature type="compositionally biased region" description="Low complexity" evidence="1">
    <location>
        <begin position="42"/>
        <end position="55"/>
    </location>
</feature>
<keyword evidence="3" id="KW-1185">Reference proteome</keyword>
<organism evidence="2 3">
    <name type="scientific">Streptomyces ruber</name>
    <dbReference type="NCBI Taxonomy" id="83378"/>
    <lineage>
        <taxon>Bacteria</taxon>
        <taxon>Bacillati</taxon>
        <taxon>Actinomycetota</taxon>
        <taxon>Actinomycetes</taxon>
        <taxon>Kitasatosporales</taxon>
        <taxon>Streptomycetaceae</taxon>
        <taxon>Streptomyces</taxon>
    </lineage>
</organism>
<dbReference type="InterPro" id="IPR047676">
    <property type="entry name" value="FxLYD_dom"/>
</dbReference>
<dbReference type="Proteomes" id="UP000620156">
    <property type="component" value="Unassembled WGS sequence"/>
</dbReference>
<comment type="caution">
    <text evidence="2">The sequence shown here is derived from an EMBL/GenBank/DDBJ whole genome shotgun (WGS) entry which is preliminary data.</text>
</comment>
<dbReference type="NCBIfam" id="NF038353">
    <property type="entry name" value="FxLYD_dom"/>
    <property type="match status" value="1"/>
</dbReference>
<evidence type="ECO:0000313" key="3">
    <source>
        <dbReference type="Proteomes" id="UP000620156"/>
    </source>
</evidence>
<evidence type="ECO:0000313" key="2">
    <source>
        <dbReference type="EMBL" id="GGQ83041.1"/>
    </source>
</evidence>
<dbReference type="RefSeq" id="WP_229821374.1">
    <property type="nucleotide sequence ID" value="NZ_BMQK01000020.1"/>
</dbReference>
<protein>
    <recommendedName>
        <fullName evidence="4">Lipoprotein</fullName>
    </recommendedName>
</protein>
<name>A0A918EWQ1_9ACTN</name>
<reference evidence="2" key="1">
    <citation type="journal article" date="2014" name="Int. J. Syst. Evol. Microbiol.">
        <title>Complete genome sequence of Corynebacterium casei LMG S-19264T (=DSM 44701T), isolated from a smear-ripened cheese.</title>
        <authorList>
            <consortium name="US DOE Joint Genome Institute (JGI-PGF)"/>
            <person name="Walter F."/>
            <person name="Albersmeier A."/>
            <person name="Kalinowski J."/>
            <person name="Ruckert C."/>
        </authorList>
    </citation>
    <scope>NUCLEOTIDE SEQUENCE</scope>
    <source>
        <strain evidence="2">JCM 3131</strain>
    </source>
</reference>
<dbReference type="EMBL" id="BMQK01000020">
    <property type="protein sequence ID" value="GGQ83041.1"/>
    <property type="molecule type" value="Genomic_DNA"/>
</dbReference>
<proteinExistence type="predicted"/>
<accession>A0A918EWQ1</accession>
<gene>
    <name evidence="2" type="ORF">GCM10010145_60880</name>
</gene>
<reference evidence="2" key="2">
    <citation type="submission" date="2020-09" db="EMBL/GenBank/DDBJ databases">
        <authorList>
            <person name="Sun Q."/>
            <person name="Ohkuma M."/>
        </authorList>
    </citation>
    <scope>NUCLEOTIDE SEQUENCE</scope>
    <source>
        <strain evidence="2">JCM 3131</strain>
    </source>
</reference>
<feature type="region of interest" description="Disordered" evidence="1">
    <location>
        <begin position="35"/>
        <end position="55"/>
    </location>
</feature>
<evidence type="ECO:0008006" key="4">
    <source>
        <dbReference type="Google" id="ProtNLM"/>
    </source>
</evidence>
<dbReference type="AlphaFoldDB" id="A0A918EWQ1"/>